<proteinExistence type="inferred from homology"/>
<dbReference type="PANTHER" id="PTHR31997:SF0">
    <property type="entry name" value="PRIMARY CILIUM ASSEMBLY PROTEIN FAM149B1"/>
    <property type="match status" value="1"/>
</dbReference>
<feature type="compositionally biased region" description="Polar residues" evidence="2">
    <location>
        <begin position="307"/>
        <end position="317"/>
    </location>
</feature>
<evidence type="ECO:0000313" key="5">
    <source>
        <dbReference type="Proteomes" id="UP000694700"/>
    </source>
</evidence>
<name>A0A8C1WEX7_CYPCA</name>
<dbReference type="Ensembl" id="ENSCCRT00015067197.1">
    <property type="protein sequence ID" value="ENSCCRP00015065050.1"/>
    <property type="gene ID" value="ENSCCRG00015026550.1"/>
</dbReference>
<evidence type="ECO:0000256" key="1">
    <source>
        <dbReference type="ARBA" id="ARBA00008309"/>
    </source>
</evidence>
<organism evidence="4 5">
    <name type="scientific">Cyprinus carpio</name>
    <name type="common">Common carp</name>
    <dbReference type="NCBI Taxonomy" id="7962"/>
    <lineage>
        <taxon>Eukaryota</taxon>
        <taxon>Metazoa</taxon>
        <taxon>Chordata</taxon>
        <taxon>Craniata</taxon>
        <taxon>Vertebrata</taxon>
        <taxon>Euteleostomi</taxon>
        <taxon>Actinopterygii</taxon>
        <taxon>Neopterygii</taxon>
        <taxon>Teleostei</taxon>
        <taxon>Ostariophysi</taxon>
        <taxon>Cypriniformes</taxon>
        <taxon>Cyprinidae</taxon>
        <taxon>Cyprininae</taxon>
        <taxon>Cyprinus</taxon>
    </lineage>
</organism>
<dbReference type="InterPro" id="IPR022194">
    <property type="entry name" value="DUF3719"/>
</dbReference>
<dbReference type="GO" id="GO:0061512">
    <property type="term" value="P:protein localization to cilium"/>
    <property type="evidence" value="ECO:0007669"/>
    <property type="project" value="TreeGrafter"/>
</dbReference>
<accession>A0A8C1WEX7</accession>
<evidence type="ECO:0000256" key="2">
    <source>
        <dbReference type="SAM" id="MobiDB-lite"/>
    </source>
</evidence>
<evidence type="ECO:0000313" key="4">
    <source>
        <dbReference type="Ensembl" id="ENSCCRP00015065050.1"/>
    </source>
</evidence>
<feature type="domain" description="DUF3719" evidence="3">
    <location>
        <begin position="18"/>
        <end position="77"/>
    </location>
</feature>
<dbReference type="GO" id="GO:0060271">
    <property type="term" value="P:cilium assembly"/>
    <property type="evidence" value="ECO:0007669"/>
    <property type="project" value="TreeGrafter"/>
</dbReference>
<dbReference type="InterPro" id="IPR039630">
    <property type="entry name" value="FAM149"/>
</dbReference>
<dbReference type="PANTHER" id="PTHR31997">
    <property type="entry name" value="AGAP003710-PA"/>
    <property type="match status" value="1"/>
</dbReference>
<dbReference type="AlphaFoldDB" id="A0A8C1WEX7"/>
<protein>
    <submittedName>
        <fullName evidence="4">Family with sequence similarity 149 member B1</fullName>
    </submittedName>
</protein>
<sequence>MISRYSRRPVSHSLEMCRKCETQLKGLQEECQEWASRFPHLRILGTQLVCPTDEGFQWYATPAHASNSSSGDQSKEKTNELCVQGRRAVLCRPSAEVTHPSVMPFSIQGDELPRVIEAEGLIEEYLAFDCRDLDEEWEREFVNRRRRRWLPPVSPYRCRREAVLDLLFDDVWRELTGWMEELVRRHWEGFVSDDEKNTVALSPDCPDTQNPFLLLSNVSTLLPPLSQTRTQQAQTSRVPVGAAVAHHNLNDLIMIHGIPLQQRNLGTLDRINPLYFSDRRDSEENVSHRPGSSVIPTSKPRPRRAMEQSTSSLTRPPQSARRRNPAPRTLMPLTSSVTQPITTSSMEEVVRGTRLTTVSDRLASPPMHLSRNTLLPPIGTGDTDHTYSGQHSRLLQKQRGSPSRAHSAVTDESVGLQPRDKLHPLDVFSRPNTTHTFRSDTPYRRSYTGIDNIGQGRPGRASAGVDSLGIGVTGISLGISSSSFIDSFSHHPLGHFPIEHEEELDDKKKKKHNSIFSL</sequence>
<evidence type="ECO:0000259" key="3">
    <source>
        <dbReference type="Pfam" id="PF12516"/>
    </source>
</evidence>
<dbReference type="Proteomes" id="UP000694700">
    <property type="component" value="Unplaced"/>
</dbReference>
<dbReference type="Pfam" id="PF12516">
    <property type="entry name" value="DUF3719"/>
    <property type="match status" value="1"/>
</dbReference>
<comment type="similarity">
    <text evidence="1">Belongs to the FAM149 family.</text>
</comment>
<feature type="compositionally biased region" description="Polar residues" evidence="2">
    <location>
        <begin position="386"/>
        <end position="401"/>
    </location>
</feature>
<reference evidence="4" key="1">
    <citation type="submission" date="2025-08" db="UniProtKB">
        <authorList>
            <consortium name="Ensembl"/>
        </authorList>
    </citation>
    <scope>IDENTIFICATION</scope>
</reference>
<feature type="region of interest" description="Disordered" evidence="2">
    <location>
        <begin position="361"/>
        <end position="443"/>
    </location>
</feature>
<feature type="region of interest" description="Disordered" evidence="2">
    <location>
        <begin position="281"/>
        <end position="334"/>
    </location>
</feature>